<comment type="similarity">
    <text evidence="1">Belongs to the TfdA dioxygenase family.</text>
</comment>
<keyword evidence="2" id="KW-0479">Metal-binding</keyword>
<keyword evidence="8" id="KW-1185">Reference proteome</keyword>
<organism evidence="7 8">
    <name type="scientific">Ophiocordyceps unilateralis</name>
    <name type="common">Zombie-ant fungus</name>
    <name type="synonym">Torrubia unilateralis</name>
    <dbReference type="NCBI Taxonomy" id="268505"/>
    <lineage>
        <taxon>Eukaryota</taxon>
        <taxon>Fungi</taxon>
        <taxon>Dikarya</taxon>
        <taxon>Ascomycota</taxon>
        <taxon>Pezizomycotina</taxon>
        <taxon>Sordariomycetes</taxon>
        <taxon>Hypocreomycetidae</taxon>
        <taxon>Hypocreales</taxon>
        <taxon>Ophiocordycipitaceae</taxon>
        <taxon>Ophiocordyceps</taxon>
    </lineage>
</organism>
<proteinExistence type="inferred from homology"/>
<evidence type="ECO:0000256" key="2">
    <source>
        <dbReference type="ARBA" id="ARBA00022723"/>
    </source>
</evidence>
<dbReference type="InterPro" id="IPR042098">
    <property type="entry name" value="TauD-like_sf"/>
</dbReference>
<evidence type="ECO:0000313" key="8">
    <source>
        <dbReference type="Proteomes" id="UP000037136"/>
    </source>
</evidence>
<reference evidence="7 8" key="2">
    <citation type="journal article" date="2017" name="Sci. Rep.">
        <title>Ant-infecting Ophiocordyceps genomes reveal a high diversity of potential behavioral manipulation genes and a possible major role for enterotoxins.</title>
        <authorList>
            <person name="de Bekker C."/>
            <person name="Ohm R.A."/>
            <person name="Evans H.C."/>
            <person name="Brachmann A."/>
            <person name="Hughes D.P."/>
        </authorList>
    </citation>
    <scope>NUCLEOTIDE SEQUENCE [LARGE SCALE GENOMIC DNA]</scope>
    <source>
        <strain evidence="7 8">SC16a</strain>
    </source>
</reference>
<dbReference type="GO" id="GO:0046872">
    <property type="term" value="F:metal ion binding"/>
    <property type="evidence" value="ECO:0007669"/>
    <property type="project" value="UniProtKB-KW"/>
</dbReference>
<keyword evidence="4" id="KW-0560">Oxidoreductase</keyword>
<comment type="caution">
    <text evidence="7">The sequence shown here is derived from an EMBL/GenBank/DDBJ whole genome shotgun (WGS) entry which is preliminary data.</text>
</comment>
<gene>
    <name evidence="7" type="ORF">XA68_14060</name>
</gene>
<dbReference type="STRING" id="268505.A0A2A9PN55"/>
<keyword evidence="3" id="KW-0223">Dioxygenase</keyword>
<feature type="domain" description="TauD/TfdA-like" evidence="6">
    <location>
        <begin position="13"/>
        <end position="302"/>
    </location>
</feature>
<dbReference type="InterPro" id="IPR051178">
    <property type="entry name" value="TfdA_dioxygenase"/>
</dbReference>
<dbReference type="OrthoDB" id="5818554at2759"/>
<keyword evidence="5" id="KW-0408">Iron</keyword>
<dbReference type="AlphaFoldDB" id="A0A2A9PN55"/>
<evidence type="ECO:0000256" key="3">
    <source>
        <dbReference type="ARBA" id="ARBA00022964"/>
    </source>
</evidence>
<evidence type="ECO:0000259" key="6">
    <source>
        <dbReference type="Pfam" id="PF02668"/>
    </source>
</evidence>
<dbReference type="PANTHER" id="PTHR43779">
    <property type="entry name" value="DIOXYGENASE RV0097-RELATED"/>
    <property type="match status" value="1"/>
</dbReference>
<dbReference type="GO" id="GO:0051213">
    <property type="term" value="F:dioxygenase activity"/>
    <property type="evidence" value="ECO:0007669"/>
    <property type="project" value="UniProtKB-KW"/>
</dbReference>
<evidence type="ECO:0000313" key="7">
    <source>
        <dbReference type="EMBL" id="PFH62333.1"/>
    </source>
</evidence>
<evidence type="ECO:0000256" key="1">
    <source>
        <dbReference type="ARBA" id="ARBA00005896"/>
    </source>
</evidence>
<evidence type="ECO:0000256" key="5">
    <source>
        <dbReference type="ARBA" id="ARBA00023004"/>
    </source>
</evidence>
<dbReference type="PANTHER" id="PTHR43779:SF3">
    <property type="entry name" value="(3R)-3-[(CARBOXYMETHYL)AMINO]FATTY ACID OXYGENASE_DECARBOXYLASE"/>
    <property type="match status" value="1"/>
</dbReference>
<dbReference type="EMBL" id="LAZP02000032">
    <property type="protein sequence ID" value="PFH62333.1"/>
    <property type="molecule type" value="Genomic_DNA"/>
</dbReference>
<dbReference type="Proteomes" id="UP000037136">
    <property type="component" value="Unassembled WGS sequence"/>
</dbReference>
<dbReference type="InterPro" id="IPR003819">
    <property type="entry name" value="TauD/TfdA-like"/>
</dbReference>
<accession>A0A2A9PN55</accession>
<sequence>MSSMSAGSSSLTFYPLHPTFGAECRGVDFSRPLSRQIIDGIRKAMARYGVLVFRRTELDDASHQRLARCFGEPDVSAIDLTTPLNGQGQDYRLSPFNELVDGGNVDESGQPEPVDSLKSQLYKANNLFHVDCSYNPRRAGYSILRAHQLPPKGLGGATAFADTRTAYRELDDETKREIHNYVAWHSLLHSRRVAAPDLELLRLLRHGDLPVSRHKLVQKHEPSGRMNLYIAAHVYRINDWSEEQSLPTIQRLLRHASQDKYIFTVDWENNGDLVMWDNTCVMHRACGGSFEGKHVRDMRRATVYDSSSTAWGLNRSEEQGALEAKL</sequence>
<protein>
    <recommendedName>
        <fullName evidence="6">TauD/TfdA-like domain-containing protein</fullName>
    </recommendedName>
</protein>
<reference evidence="7 8" key="1">
    <citation type="journal article" date="2015" name="BMC Genomics">
        <title>Gene expression during zombie ant biting behavior reflects the complexity underlying fungal parasitic behavioral manipulation.</title>
        <authorList>
            <person name="de Bekker C."/>
            <person name="Ohm R.A."/>
            <person name="Loreto R.G."/>
            <person name="Sebastian A."/>
            <person name="Albert I."/>
            <person name="Merrow M."/>
            <person name="Brachmann A."/>
            <person name="Hughes D.P."/>
        </authorList>
    </citation>
    <scope>NUCLEOTIDE SEQUENCE [LARGE SCALE GENOMIC DNA]</scope>
    <source>
        <strain evidence="7 8">SC16a</strain>
    </source>
</reference>
<evidence type="ECO:0000256" key="4">
    <source>
        <dbReference type="ARBA" id="ARBA00023002"/>
    </source>
</evidence>
<dbReference type="SUPFAM" id="SSF51197">
    <property type="entry name" value="Clavaminate synthase-like"/>
    <property type="match status" value="1"/>
</dbReference>
<dbReference type="Gene3D" id="3.60.130.10">
    <property type="entry name" value="Clavaminate synthase-like"/>
    <property type="match status" value="1"/>
</dbReference>
<name>A0A2A9PN55_OPHUN</name>
<dbReference type="Pfam" id="PF02668">
    <property type="entry name" value="TauD"/>
    <property type="match status" value="1"/>
</dbReference>